<reference evidence="2 5" key="2">
    <citation type="submission" date="2023-03" db="EMBL/GenBank/DDBJ databases">
        <authorList>
            <person name="Shen W."/>
            <person name="Cai J."/>
        </authorList>
    </citation>
    <scope>NUCLEOTIDE SEQUENCE [LARGE SCALE GENOMIC DNA]</scope>
    <source>
        <strain evidence="2 5">Y2</strain>
    </source>
</reference>
<dbReference type="GeneID" id="69569386"/>
<evidence type="ECO:0000313" key="3">
    <source>
        <dbReference type="EMBL" id="TRZ35430.1"/>
    </source>
</evidence>
<feature type="transmembrane region" description="Helical" evidence="1">
    <location>
        <begin position="67"/>
        <end position="85"/>
    </location>
</feature>
<sequence length="97" mass="10690">MDSIICIVLGMLFANGVPHFVKGITAEKWDVPWKKPASASTNVLWGIANWLVVVILYALFKPDVNSFDAACFLIGMGITGYYLALHWSEKTNENDAA</sequence>
<keyword evidence="1" id="KW-0812">Transmembrane</keyword>
<dbReference type="Proteomes" id="UP001264335">
    <property type="component" value="Unassembled WGS sequence"/>
</dbReference>
<gene>
    <name evidence="3" type="ORF">AUF17_15650</name>
    <name evidence="2" type="ORF">P7D79_00855</name>
</gene>
<protein>
    <submittedName>
        <fullName evidence="3">Uncharacterized protein</fullName>
    </submittedName>
</protein>
<evidence type="ECO:0000256" key="1">
    <source>
        <dbReference type="SAM" id="Phobius"/>
    </source>
</evidence>
<evidence type="ECO:0000313" key="2">
    <source>
        <dbReference type="EMBL" id="MDT2512768.1"/>
    </source>
</evidence>
<feature type="transmembrane region" description="Helical" evidence="1">
    <location>
        <begin position="39"/>
        <end position="60"/>
    </location>
</feature>
<dbReference type="EMBL" id="JARPWY010000002">
    <property type="protein sequence ID" value="MDT2512768.1"/>
    <property type="molecule type" value="Genomic_DNA"/>
</dbReference>
<organism evidence="3 4">
    <name type="scientific">Enterococcus avium</name>
    <name type="common">Streptococcus avium</name>
    <dbReference type="NCBI Taxonomy" id="33945"/>
    <lineage>
        <taxon>Bacteria</taxon>
        <taxon>Bacillati</taxon>
        <taxon>Bacillota</taxon>
        <taxon>Bacilli</taxon>
        <taxon>Lactobacillales</taxon>
        <taxon>Enterococcaceae</taxon>
        <taxon>Enterococcus</taxon>
    </lineage>
</organism>
<evidence type="ECO:0000313" key="5">
    <source>
        <dbReference type="Proteomes" id="UP001264335"/>
    </source>
</evidence>
<evidence type="ECO:0000313" key="4">
    <source>
        <dbReference type="Proteomes" id="UP000316316"/>
    </source>
</evidence>
<dbReference type="RefSeq" id="WP_049218795.1">
    <property type="nucleotide sequence ID" value="NZ_CABGUH010000006.1"/>
</dbReference>
<reference evidence="3 4" key="1">
    <citation type="submission" date="2017-10" db="EMBL/GenBank/DDBJ databases">
        <title>FDA dAtabase for Regulatory Grade micrObial Sequences (FDA-ARGOS): Supporting development and validation of Infectious Disease Dx tests.</title>
        <authorList>
            <person name="Campos J."/>
            <person name="Goldberg B."/>
            <person name="Tallon L.J."/>
            <person name="Sadzewicz L."/>
            <person name="Sengamalay N."/>
            <person name="Ott S."/>
            <person name="Godinez A."/>
            <person name="Nagaraj S."/>
            <person name="Vyas G."/>
            <person name="Aluvathingal J."/>
            <person name="Nadendla S."/>
            <person name="Geyer C."/>
            <person name="Nandy P."/>
            <person name="Hobson J."/>
            <person name="Sichtig H."/>
        </authorList>
    </citation>
    <scope>NUCLEOTIDE SEQUENCE [LARGE SCALE GENOMIC DNA]</scope>
    <source>
        <strain evidence="3 4">FDAARGOS_185</strain>
    </source>
</reference>
<comment type="caution">
    <text evidence="3">The sequence shown here is derived from an EMBL/GenBank/DDBJ whole genome shotgun (WGS) entry which is preliminary data.</text>
</comment>
<proteinExistence type="predicted"/>
<name>A0A2N8PZU9_ENTAV</name>
<keyword evidence="1" id="KW-1133">Transmembrane helix</keyword>
<dbReference type="Proteomes" id="UP000316316">
    <property type="component" value="Unassembled WGS sequence"/>
</dbReference>
<dbReference type="AlphaFoldDB" id="A0A2N8PZU9"/>
<accession>A0A2N8PZU9</accession>
<keyword evidence="1" id="KW-0472">Membrane</keyword>
<dbReference type="EMBL" id="PDXQ01000001">
    <property type="protein sequence ID" value="TRZ35430.1"/>
    <property type="molecule type" value="Genomic_DNA"/>
</dbReference>